<dbReference type="PANTHER" id="PTHR12289">
    <property type="entry name" value="METAXIN RELATED"/>
    <property type="match status" value="1"/>
</dbReference>
<proteinExistence type="predicted"/>
<dbReference type="InterPro" id="IPR033468">
    <property type="entry name" value="Metaxin_GST"/>
</dbReference>
<accession>A0A077YWE1</accession>
<feature type="transmembrane region" description="Helical" evidence="1">
    <location>
        <begin position="85"/>
        <end position="107"/>
    </location>
</feature>
<sequence length="285" mass="32252">MSQLSLQVWPSEFLLPSIDAKCLQYMACAKFCEAPVRIEPSVSPWSTSKGMPVFKLGLFMLAAFKNCANSNALRMLIIINRIAKVVFCVFVVSKIGCHFVTLCLQLYTIWLNKYNLNAIIDRWYCEKLGIAYAYYFVGKMRKRAQRFLLQRYGYHADVSQLEDKAHLRFCSSTFFQQPSSVDAFVFGCLAPLIYIPLPDNRLQVFLRSQCPNLVQFVSSIINIYMPLPEDEEYSRERQGSSSSVSPTAYPLWEKIVFGIVAATLSVAFAIGCGVIQENSSARISS</sequence>
<dbReference type="PANTHER" id="PTHR12289:SF41">
    <property type="entry name" value="FAILED AXON CONNECTIONS-RELATED"/>
    <property type="match status" value="1"/>
</dbReference>
<keyword evidence="1" id="KW-0472">Membrane</keyword>
<evidence type="ECO:0000313" key="3">
    <source>
        <dbReference type="EMBL" id="CDW52357.1"/>
    </source>
</evidence>
<keyword evidence="1" id="KW-0812">Transmembrane</keyword>
<organism evidence="3 4">
    <name type="scientific">Trichuris trichiura</name>
    <name type="common">Whipworm</name>
    <name type="synonym">Trichocephalus trichiurus</name>
    <dbReference type="NCBI Taxonomy" id="36087"/>
    <lineage>
        <taxon>Eukaryota</taxon>
        <taxon>Metazoa</taxon>
        <taxon>Ecdysozoa</taxon>
        <taxon>Nematoda</taxon>
        <taxon>Enoplea</taxon>
        <taxon>Dorylaimia</taxon>
        <taxon>Trichinellida</taxon>
        <taxon>Trichuridae</taxon>
        <taxon>Trichuris</taxon>
    </lineage>
</organism>
<dbReference type="OrthoDB" id="5835136at2759"/>
<dbReference type="Pfam" id="PF17171">
    <property type="entry name" value="GST_C_6"/>
    <property type="match status" value="1"/>
</dbReference>
<gene>
    <name evidence="3" type="ORF">TTRE_0000061601</name>
</gene>
<dbReference type="InterPro" id="IPR050931">
    <property type="entry name" value="Mito_Protein_Transport_Metaxin"/>
</dbReference>
<dbReference type="GO" id="GO:0007005">
    <property type="term" value="P:mitochondrion organization"/>
    <property type="evidence" value="ECO:0007669"/>
    <property type="project" value="TreeGrafter"/>
</dbReference>
<keyword evidence="4" id="KW-1185">Reference proteome</keyword>
<reference evidence="3" key="2">
    <citation type="submission" date="2014-03" db="EMBL/GenBank/DDBJ databases">
        <title>The whipworm genome and dual-species transcriptomics of an intimate host-pathogen interaction.</title>
        <authorList>
            <person name="Foth B.J."/>
            <person name="Tsai I.J."/>
            <person name="Reid A.J."/>
            <person name="Bancroft A.J."/>
            <person name="Nichol S."/>
            <person name="Tracey A."/>
            <person name="Holroyd N."/>
            <person name="Cotton J.A."/>
            <person name="Stanley E.J."/>
            <person name="Zarowiecki M."/>
            <person name="Liu J.Z."/>
            <person name="Huckvale T."/>
            <person name="Cooper P.J."/>
            <person name="Grencis R.K."/>
            <person name="Berriman M."/>
        </authorList>
    </citation>
    <scope>NUCLEOTIDE SEQUENCE [LARGE SCALE GENOMIC DNA]</scope>
</reference>
<evidence type="ECO:0000256" key="1">
    <source>
        <dbReference type="SAM" id="Phobius"/>
    </source>
</evidence>
<dbReference type="EMBL" id="HG805820">
    <property type="protein sequence ID" value="CDW52357.1"/>
    <property type="molecule type" value="Genomic_DNA"/>
</dbReference>
<name>A0A077YWE1_TRITR</name>
<feature type="transmembrane region" description="Helical" evidence="1">
    <location>
        <begin position="119"/>
        <end position="137"/>
    </location>
</feature>
<evidence type="ECO:0000313" key="4">
    <source>
        <dbReference type="Proteomes" id="UP000030665"/>
    </source>
</evidence>
<dbReference type="AlphaFoldDB" id="A0A077YWE1"/>
<dbReference type="Proteomes" id="UP000030665">
    <property type="component" value="Unassembled WGS sequence"/>
</dbReference>
<protein>
    <recommendedName>
        <fullName evidence="2">Metaxin glutathione S-transferase domain-containing protein</fullName>
    </recommendedName>
</protein>
<dbReference type="STRING" id="36087.A0A077YWE1"/>
<dbReference type="GO" id="GO:0001401">
    <property type="term" value="C:SAM complex"/>
    <property type="evidence" value="ECO:0007669"/>
    <property type="project" value="TreeGrafter"/>
</dbReference>
<evidence type="ECO:0000259" key="2">
    <source>
        <dbReference type="Pfam" id="PF17171"/>
    </source>
</evidence>
<keyword evidence="1" id="KW-1133">Transmembrane helix</keyword>
<reference evidence="3" key="1">
    <citation type="submission" date="2014-01" db="EMBL/GenBank/DDBJ databases">
        <authorList>
            <person name="Aslett M."/>
        </authorList>
    </citation>
    <scope>NUCLEOTIDE SEQUENCE</scope>
</reference>
<feature type="domain" description="Metaxin glutathione S-transferase" evidence="2">
    <location>
        <begin position="174"/>
        <end position="220"/>
    </location>
</feature>
<feature type="transmembrane region" description="Helical" evidence="1">
    <location>
        <begin position="255"/>
        <end position="275"/>
    </location>
</feature>